<dbReference type="Pfam" id="PF04221">
    <property type="entry name" value="RelB"/>
    <property type="match status" value="1"/>
</dbReference>
<dbReference type="GO" id="GO:0006355">
    <property type="term" value="P:regulation of DNA-templated transcription"/>
    <property type="evidence" value="ECO:0007669"/>
    <property type="project" value="InterPro"/>
</dbReference>
<dbReference type="InterPro" id="IPR013321">
    <property type="entry name" value="Arc_rbn_hlx_hlx"/>
</dbReference>
<gene>
    <name evidence="2" type="ORF">NE630_03720</name>
</gene>
<keyword evidence="3" id="KW-1185">Reference proteome</keyword>
<dbReference type="NCBIfam" id="TIGR02384">
    <property type="entry name" value="RelB_DinJ"/>
    <property type="match status" value="1"/>
</dbReference>
<accession>A0AAW5K5I7</accession>
<dbReference type="AlphaFoldDB" id="A0AAW5K5I7"/>
<dbReference type="GeneID" id="95755891"/>
<evidence type="ECO:0000313" key="3">
    <source>
        <dbReference type="Proteomes" id="UP001205919"/>
    </source>
</evidence>
<sequence>MEKSTTLNLRVNPTVKMQAEDVLKQLGVPMATAVDMFLRQITLTGGIPFEVSLPKVPAAVNADAMSAERLRAELMAGYEEMRQGSTQDASTAFARFRESHR</sequence>
<evidence type="ECO:0000256" key="1">
    <source>
        <dbReference type="SAM" id="MobiDB-lite"/>
    </source>
</evidence>
<dbReference type="Gene3D" id="1.10.1220.10">
    <property type="entry name" value="Met repressor-like"/>
    <property type="match status" value="1"/>
</dbReference>
<proteinExistence type="predicted"/>
<comment type="caution">
    <text evidence="2">The sequence shown here is derived from an EMBL/GenBank/DDBJ whole genome shotgun (WGS) entry which is preliminary data.</text>
</comment>
<dbReference type="InterPro" id="IPR007337">
    <property type="entry name" value="RelB/DinJ"/>
</dbReference>
<name>A0AAW5K5I7_9BACT</name>
<feature type="region of interest" description="Disordered" evidence="1">
    <location>
        <begin position="81"/>
        <end position="101"/>
    </location>
</feature>
<evidence type="ECO:0000313" key="2">
    <source>
        <dbReference type="EMBL" id="MCQ4813532.1"/>
    </source>
</evidence>
<dbReference type="Proteomes" id="UP001205919">
    <property type="component" value="Unassembled WGS sequence"/>
</dbReference>
<dbReference type="RefSeq" id="WP_008711197.1">
    <property type="nucleotide sequence ID" value="NZ_CABKQM010000007.1"/>
</dbReference>
<organism evidence="2 3">
    <name type="scientific">Cloacibacillus evryensis</name>
    <dbReference type="NCBI Taxonomy" id="508460"/>
    <lineage>
        <taxon>Bacteria</taxon>
        <taxon>Thermotogati</taxon>
        <taxon>Synergistota</taxon>
        <taxon>Synergistia</taxon>
        <taxon>Synergistales</taxon>
        <taxon>Synergistaceae</taxon>
        <taxon>Cloacibacillus</taxon>
    </lineage>
</organism>
<protein>
    <submittedName>
        <fullName evidence="2">Type II toxin-antitoxin system RelB/DinJ family antitoxin</fullName>
    </submittedName>
</protein>
<dbReference type="EMBL" id="JANFYT010000006">
    <property type="protein sequence ID" value="MCQ4813532.1"/>
    <property type="molecule type" value="Genomic_DNA"/>
</dbReference>
<reference evidence="2 3" key="1">
    <citation type="submission" date="2022-06" db="EMBL/GenBank/DDBJ databases">
        <title>Isolation of gut microbiota from human fecal samples.</title>
        <authorList>
            <person name="Pamer E.G."/>
            <person name="Barat B."/>
            <person name="Waligurski E."/>
            <person name="Medina S."/>
            <person name="Paddock L."/>
            <person name="Mostad J."/>
        </authorList>
    </citation>
    <scope>NUCLEOTIDE SEQUENCE [LARGE SCALE GENOMIC DNA]</scope>
    <source>
        <strain evidence="2 3">DFI.9.90</strain>
    </source>
</reference>